<comment type="caution">
    <text evidence="3">The sequence shown here is derived from an EMBL/GenBank/DDBJ whole genome shotgun (WGS) entry which is preliminary data.</text>
</comment>
<dbReference type="SUPFAM" id="SSF55797">
    <property type="entry name" value="PR-1-like"/>
    <property type="match status" value="2"/>
</dbReference>
<dbReference type="Pfam" id="PF00188">
    <property type="entry name" value="CAP"/>
    <property type="match status" value="2"/>
</dbReference>
<dbReference type="PANTHER" id="PTHR10334">
    <property type="entry name" value="CYSTEINE-RICH SECRETORY PROTEIN-RELATED"/>
    <property type="match status" value="1"/>
</dbReference>
<organism evidence="3 4">
    <name type="scientific">Necator americanus</name>
    <name type="common">Human hookworm</name>
    <dbReference type="NCBI Taxonomy" id="51031"/>
    <lineage>
        <taxon>Eukaryota</taxon>
        <taxon>Metazoa</taxon>
        <taxon>Ecdysozoa</taxon>
        <taxon>Nematoda</taxon>
        <taxon>Chromadorea</taxon>
        <taxon>Rhabditida</taxon>
        <taxon>Rhabditina</taxon>
        <taxon>Rhabditomorpha</taxon>
        <taxon>Strongyloidea</taxon>
        <taxon>Ancylostomatidae</taxon>
        <taxon>Bunostominae</taxon>
        <taxon>Necator</taxon>
    </lineage>
</organism>
<dbReference type="InterPro" id="IPR035940">
    <property type="entry name" value="CAP_sf"/>
</dbReference>
<dbReference type="InterPro" id="IPR014044">
    <property type="entry name" value="CAP_dom"/>
</dbReference>
<dbReference type="Gene3D" id="3.40.33.10">
    <property type="entry name" value="CAP"/>
    <property type="match status" value="2"/>
</dbReference>
<evidence type="ECO:0000313" key="4">
    <source>
        <dbReference type="Proteomes" id="UP001303046"/>
    </source>
</evidence>
<dbReference type="EMBL" id="JAVFWL010000005">
    <property type="protein sequence ID" value="KAK6758140.1"/>
    <property type="molecule type" value="Genomic_DNA"/>
</dbReference>
<sequence>MNTLLLTLFLASLQLYNNAVASAAGFKCHNSLISDQWRSVILDLINGFRRTVAKGEQEGKDGVTLPTAVSMNQLEWDCNIEAEAQDAAKTCPDTISPLPAFQTKGYTLGHIILKGTIKANNCDATKTAKDLLTELWATAAAKQTNQAAERSNNEFAQLAHNKVSAFACTYQICQATSYYLLCFFNQKAPTNGDVYTADAKGKYCSDEAACPTCVDGLCERTPEPGWTKSGESYAKPATKMIELQYDKTLEDAAIKEIKDCKANLNNAVEKNFWSLDVTTSKNIGEDAIKKAVAKWWKSSGKEAFGGNRKNTKGLMSAANIAFDGATKVGCAIDAGAACLKLGKLYILCKYDKSPAIGEEIYEAGNKACSKCASTGTNPSCSPLGGLCVKSS</sequence>
<feature type="chain" id="PRO_5047128077" description="SCP domain-containing protein" evidence="1">
    <location>
        <begin position="22"/>
        <end position="391"/>
    </location>
</feature>
<reference evidence="3 4" key="1">
    <citation type="submission" date="2023-08" db="EMBL/GenBank/DDBJ databases">
        <title>A Necator americanus chromosomal reference genome.</title>
        <authorList>
            <person name="Ilik V."/>
            <person name="Petrzelkova K.J."/>
            <person name="Pardy F."/>
            <person name="Fuh T."/>
            <person name="Niatou-Singa F.S."/>
            <person name="Gouil Q."/>
            <person name="Baker L."/>
            <person name="Ritchie M.E."/>
            <person name="Jex A.R."/>
            <person name="Gazzola D."/>
            <person name="Li H."/>
            <person name="Toshio Fujiwara R."/>
            <person name="Zhan B."/>
            <person name="Aroian R.V."/>
            <person name="Pafco B."/>
            <person name="Schwarz E.M."/>
        </authorList>
    </citation>
    <scope>NUCLEOTIDE SEQUENCE [LARGE SCALE GENOMIC DNA]</scope>
    <source>
        <strain evidence="3 4">Aroian</strain>
        <tissue evidence="3">Whole animal</tissue>
    </source>
</reference>
<keyword evidence="1" id="KW-0732">Signal</keyword>
<dbReference type="SMART" id="SM00198">
    <property type="entry name" value="SCP"/>
    <property type="match status" value="1"/>
</dbReference>
<keyword evidence="4" id="KW-1185">Reference proteome</keyword>
<evidence type="ECO:0000313" key="3">
    <source>
        <dbReference type="EMBL" id="KAK6758140.1"/>
    </source>
</evidence>
<dbReference type="Proteomes" id="UP001303046">
    <property type="component" value="Unassembled WGS sequence"/>
</dbReference>
<evidence type="ECO:0000256" key="1">
    <source>
        <dbReference type="SAM" id="SignalP"/>
    </source>
</evidence>
<accession>A0ABR1E6C7</accession>
<gene>
    <name evidence="3" type="primary">Necator_chrV.g20556</name>
    <name evidence="3" type="ORF">RB195_015763</name>
</gene>
<dbReference type="InterPro" id="IPR001283">
    <property type="entry name" value="CRISP-related"/>
</dbReference>
<protein>
    <recommendedName>
        <fullName evidence="2">SCP domain-containing protein</fullName>
    </recommendedName>
</protein>
<name>A0ABR1E6C7_NECAM</name>
<dbReference type="CDD" id="cd05380">
    <property type="entry name" value="CAP_euk"/>
    <property type="match status" value="2"/>
</dbReference>
<proteinExistence type="predicted"/>
<evidence type="ECO:0000259" key="2">
    <source>
        <dbReference type="SMART" id="SM00198"/>
    </source>
</evidence>
<feature type="domain" description="SCP" evidence="2">
    <location>
        <begin position="36"/>
        <end position="192"/>
    </location>
</feature>
<feature type="signal peptide" evidence="1">
    <location>
        <begin position="1"/>
        <end position="21"/>
    </location>
</feature>